<organism evidence="2 3">
    <name type="scientific">Aquarana catesbeiana</name>
    <name type="common">American bullfrog</name>
    <name type="synonym">Rana catesbeiana</name>
    <dbReference type="NCBI Taxonomy" id="8400"/>
    <lineage>
        <taxon>Eukaryota</taxon>
        <taxon>Metazoa</taxon>
        <taxon>Chordata</taxon>
        <taxon>Craniata</taxon>
        <taxon>Vertebrata</taxon>
        <taxon>Euteleostomi</taxon>
        <taxon>Amphibia</taxon>
        <taxon>Batrachia</taxon>
        <taxon>Anura</taxon>
        <taxon>Neobatrachia</taxon>
        <taxon>Ranoidea</taxon>
        <taxon>Ranidae</taxon>
        <taxon>Aquarana</taxon>
    </lineage>
</organism>
<gene>
    <name evidence="2" type="ORF">AB205_0203010</name>
</gene>
<feature type="domain" description="WAP" evidence="1">
    <location>
        <begin position="101"/>
        <end position="150"/>
    </location>
</feature>
<feature type="non-terminal residue" evidence="2">
    <location>
        <position position="1"/>
    </location>
</feature>
<feature type="domain" description="WAP" evidence="1">
    <location>
        <begin position="154"/>
        <end position="205"/>
    </location>
</feature>
<dbReference type="PROSITE" id="PS51390">
    <property type="entry name" value="WAP"/>
    <property type="match status" value="6"/>
</dbReference>
<feature type="domain" description="WAP" evidence="1">
    <location>
        <begin position="4"/>
        <end position="53"/>
    </location>
</feature>
<dbReference type="PANTHER" id="PTHR19441:SF95">
    <property type="entry name" value="PERLWAPIN ISOFORM X1"/>
    <property type="match status" value="1"/>
</dbReference>
<dbReference type="AlphaFoldDB" id="A0A2G9P134"/>
<proteinExistence type="predicted"/>
<dbReference type="GO" id="GO:0019731">
    <property type="term" value="P:antibacterial humoral response"/>
    <property type="evidence" value="ECO:0007669"/>
    <property type="project" value="TreeGrafter"/>
</dbReference>
<dbReference type="PRINTS" id="PR00003">
    <property type="entry name" value="4DISULPHCORE"/>
</dbReference>
<sequence>PPPPPDLIPVCPAFDSSICIYAKPGPSQCHNDSQCTDSKKCCCINCGLVCVPPDRVRAGRCPDIKAKCRPEPTYDCTSDSDCPGTKKCCKICGRTCWNPEPEPAGVCPRNDGSKSGSLQCHSVNCSRDSDCKMGEKCCASGERQSCVKPFTAPPPPTDLIPVCPAFDSSICIYARPGPSQCHNDSQCTDSKKCCCINCGLVCVPPDRVRAGRCPDIKVKCSEPTYDCTSDSDCPGTKKCCKICGRTCWNPEPEPAGVCPRNDGGKSGSLQCHSVNCSRDSDCKMGEKCCASGEGQSCVKPFTGNNPQT</sequence>
<keyword evidence="3" id="KW-1185">Reference proteome</keyword>
<dbReference type="InterPro" id="IPR036645">
    <property type="entry name" value="Elafin-like_sf"/>
</dbReference>
<accession>A0A2G9P134</accession>
<feature type="domain" description="WAP" evidence="1">
    <location>
        <begin position="54"/>
        <end position="100"/>
    </location>
</feature>
<dbReference type="Proteomes" id="UP000228934">
    <property type="component" value="Unassembled WGS sequence"/>
</dbReference>
<dbReference type="GO" id="GO:0005615">
    <property type="term" value="C:extracellular space"/>
    <property type="evidence" value="ECO:0007669"/>
    <property type="project" value="TreeGrafter"/>
</dbReference>
<dbReference type="InterPro" id="IPR008197">
    <property type="entry name" value="WAP_dom"/>
</dbReference>
<feature type="domain" description="WAP" evidence="1">
    <location>
        <begin position="206"/>
        <end position="251"/>
    </location>
</feature>
<dbReference type="EMBL" id="KV923407">
    <property type="protein sequence ID" value="PIN97047.1"/>
    <property type="molecule type" value="Genomic_DNA"/>
</dbReference>
<evidence type="ECO:0000259" key="1">
    <source>
        <dbReference type="PROSITE" id="PS51390"/>
    </source>
</evidence>
<dbReference type="SMART" id="SM00217">
    <property type="entry name" value="WAP"/>
    <property type="match status" value="6"/>
</dbReference>
<dbReference type="GO" id="GO:0004867">
    <property type="term" value="F:serine-type endopeptidase inhibitor activity"/>
    <property type="evidence" value="ECO:0007669"/>
    <property type="project" value="TreeGrafter"/>
</dbReference>
<reference evidence="3" key="1">
    <citation type="journal article" date="2017" name="Nat. Commun.">
        <title>The North American bullfrog draft genome provides insight into hormonal regulation of long noncoding RNA.</title>
        <authorList>
            <person name="Hammond S.A."/>
            <person name="Warren R.L."/>
            <person name="Vandervalk B.P."/>
            <person name="Kucuk E."/>
            <person name="Khan H."/>
            <person name="Gibb E.A."/>
            <person name="Pandoh P."/>
            <person name="Kirk H."/>
            <person name="Zhao Y."/>
            <person name="Jones M."/>
            <person name="Mungall A.J."/>
            <person name="Coope R."/>
            <person name="Pleasance S."/>
            <person name="Moore R.A."/>
            <person name="Holt R.A."/>
            <person name="Round J.M."/>
            <person name="Ohora S."/>
            <person name="Walle B.V."/>
            <person name="Veldhoen N."/>
            <person name="Helbing C.C."/>
            <person name="Birol I."/>
        </authorList>
    </citation>
    <scope>NUCLEOTIDE SEQUENCE [LARGE SCALE GENOMIC DNA]</scope>
</reference>
<evidence type="ECO:0000313" key="3">
    <source>
        <dbReference type="Proteomes" id="UP000228934"/>
    </source>
</evidence>
<dbReference type="SUPFAM" id="SSF57256">
    <property type="entry name" value="Elafin-like"/>
    <property type="match status" value="6"/>
</dbReference>
<protein>
    <recommendedName>
        <fullName evidence="1">WAP domain-containing protein</fullName>
    </recommendedName>
</protein>
<feature type="non-terminal residue" evidence="2">
    <location>
        <position position="308"/>
    </location>
</feature>
<dbReference type="Gene3D" id="4.10.75.10">
    <property type="entry name" value="Elafin-like"/>
    <property type="match status" value="6"/>
</dbReference>
<dbReference type="GO" id="GO:0045087">
    <property type="term" value="P:innate immune response"/>
    <property type="evidence" value="ECO:0007669"/>
    <property type="project" value="TreeGrafter"/>
</dbReference>
<dbReference type="OrthoDB" id="4473401at2759"/>
<dbReference type="Pfam" id="PF00095">
    <property type="entry name" value="WAP"/>
    <property type="match status" value="6"/>
</dbReference>
<dbReference type="PANTHER" id="PTHR19441">
    <property type="entry name" value="WHEY ACDIC PROTEIN WAP"/>
    <property type="match status" value="1"/>
</dbReference>
<evidence type="ECO:0000313" key="2">
    <source>
        <dbReference type="EMBL" id="PIN97047.1"/>
    </source>
</evidence>
<feature type="domain" description="WAP" evidence="1">
    <location>
        <begin position="252"/>
        <end position="301"/>
    </location>
</feature>
<dbReference type="InterPro" id="IPR050514">
    <property type="entry name" value="WAP_four-disulfide_core"/>
</dbReference>
<name>A0A2G9P134_AQUCT</name>